<organism evidence="7 8">
    <name type="scientific">Lachnoclostridium phytofermentans (strain ATCC 700394 / DSM 18823 / ISDg)</name>
    <name type="common">Clostridium phytofermentans</name>
    <dbReference type="NCBI Taxonomy" id="357809"/>
    <lineage>
        <taxon>Bacteria</taxon>
        <taxon>Bacillati</taxon>
        <taxon>Bacillota</taxon>
        <taxon>Clostridia</taxon>
        <taxon>Lachnospirales</taxon>
        <taxon>Lachnospiraceae</taxon>
    </lineage>
</organism>
<keyword evidence="8" id="KW-1185">Reference proteome</keyword>
<dbReference type="SMART" id="SM00304">
    <property type="entry name" value="HAMP"/>
    <property type="match status" value="1"/>
</dbReference>
<dbReference type="CDD" id="cd06225">
    <property type="entry name" value="HAMP"/>
    <property type="match status" value="1"/>
</dbReference>
<feature type="domain" description="HAMP" evidence="6">
    <location>
        <begin position="330"/>
        <end position="382"/>
    </location>
</feature>
<protein>
    <submittedName>
        <fullName evidence="7">Histidine kinase internal region</fullName>
    </submittedName>
</protein>
<dbReference type="HOGENOM" id="CLU_020473_6_0_9"/>
<evidence type="ECO:0000256" key="1">
    <source>
        <dbReference type="ARBA" id="ARBA00004370"/>
    </source>
</evidence>
<evidence type="ECO:0000256" key="4">
    <source>
        <dbReference type="ARBA" id="ARBA00022777"/>
    </source>
</evidence>
<dbReference type="InterPro" id="IPR003594">
    <property type="entry name" value="HATPase_dom"/>
</dbReference>
<dbReference type="InterPro" id="IPR036890">
    <property type="entry name" value="HATPase_C_sf"/>
</dbReference>
<dbReference type="Pfam" id="PF06580">
    <property type="entry name" value="His_kinase"/>
    <property type="match status" value="1"/>
</dbReference>
<dbReference type="KEGG" id="cpy:Cphy_3406"/>
<dbReference type="Gene3D" id="6.10.340.10">
    <property type="match status" value="1"/>
</dbReference>
<feature type="transmembrane region" description="Helical" evidence="5">
    <location>
        <begin position="17"/>
        <end position="38"/>
    </location>
</feature>
<accession>A9KTC9</accession>
<dbReference type="AlphaFoldDB" id="A9KTC9"/>
<dbReference type="InterPro" id="IPR050640">
    <property type="entry name" value="Bact_2-comp_sensor_kinase"/>
</dbReference>
<dbReference type="InterPro" id="IPR010559">
    <property type="entry name" value="Sig_transdc_His_kin_internal"/>
</dbReference>
<dbReference type="PANTHER" id="PTHR34220:SF7">
    <property type="entry name" value="SENSOR HISTIDINE KINASE YPDA"/>
    <property type="match status" value="1"/>
</dbReference>
<dbReference type="PANTHER" id="PTHR34220">
    <property type="entry name" value="SENSOR HISTIDINE KINASE YPDA"/>
    <property type="match status" value="1"/>
</dbReference>
<gene>
    <name evidence="7" type="ordered locus">Cphy_3406</name>
</gene>
<evidence type="ECO:0000259" key="6">
    <source>
        <dbReference type="PROSITE" id="PS50885"/>
    </source>
</evidence>
<keyword evidence="3" id="KW-0808">Transferase</keyword>
<evidence type="ECO:0000256" key="3">
    <source>
        <dbReference type="ARBA" id="ARBA00022679"/>
    </source>
</evidence>
<keyword evidence="2" id="KW-0597">Phosphoprotein</keyword>
<dbReference type="SUPFAM" id="SSF158472">
    <property type="entry name" value="HAMP domain-like"/>
    <property type="match status" value="1"/>
</dbReference>
<sequence length="603" mass="69329">MRRAHEWMKHLSLKKKIILYSYFVVTPVLLIISIILFLNNYKKMIQKQHEENLNSVRSLVNSLDVIETEVTDLSLYICINNDITKILKSENPSELNKDSRLWLNRAPMKIIQDMIALKGYIKTIAIYPENGVRPYLRCIDATSYLPSIEEVRNIEIYQKSLKGKGTVYWQRVSRTDKSTYQANRTDKIVMYRGMYDLAKKTPLGYLVIGIAAEKYTDLCVNAIQQQNEGIVVFSAEGIELTRYGKVDGEIVRYIQGENYIQKDHRQRESQLTLGDYNVFCSQNKENGVLVCKMVPKSNEKGPMYTITSAPITLLIAVLIGLFPVLMFISAIVSKPLGRLCRAMEQFKLGDFNQQVEVTAYDEVGEVTECFNQMVVEIKELINNNYVMALAEKESELRALQAQINPHFLYNTLDSLYWRALDAGNEEISEDILALSQLFRMVLSEGKGVTTVAQEKELLTRYLHIQKMRFSKRLDYKIAIEEEVLEAVIPKLILQPFVENAIVHGFENVGTECLLLVTGSLSDNQILFCIEDNGAGMTKEQIEAIWNVEDFKRYANQRVGRYAIKNVKERLELKYQDNFMLTIESERGKGTTVTIRIPFEKKEI</sequence>
<dbReference type="InterPro" id="IPR003660">
    <property type="entry name" value="HAMP_dom"/>
</dbReference>
<proteinExistence type="predicted"/>
<evidence type="ECO:0000256" key="5">
    <source>
        <dbReference type="SAM" id="Phobius"/>
    </source>
</evidence>
<dbReference type="Pfam" id="PF00672">
    <property type="entry name" value="HAMP"/>
    <property type="match status" value="1"/>
</dbReference>
<dbReference type="Pfam" id="PF02518">
    <property type="entry name" value="HATPase_c"/>
    <property type="match status" value="1"/>
</dbReference>
<evidence type="ECO:0000313" key="7">
    <source>
        <dbReference type="EMBL" id="ABX43759.1"/>
    </source>
</evidence>
<reference evidence="8" key="1">
    <citation type="submission" date="2007-11" db="EMBL/GenBank/DDBJ databases">
        <title>Complete genome sequence of Clostridium phytofermentans ISDg.</title>
        <authorList>
            <person name="Leschine S.B."/>
            <person name="Warnick T.A."/>
            <person name="Blanchard J.L."/>
            <person name="Schnell D.J."/>
            <person name="Petit E.L."/>
            <person name="LaTouf W.G."/>
            <person name="Copeland A."/>
            <person name="Lucas S."/>
            <person name="Lapidus A."/>
            <person name="Barry K."/>
            <person name="Glavina del Rio T."/>
            <person name="Dalin E."/>
            <person name="Tice H."/>
            <person name="Pitluck S."/>
            <person name="Kiss H."/>
            <person name="Brettin T."/>
            <person name="Bruce D."/>
            <person name="Detter J.C."/>
            <person name="Han C."/>
            <person name="Kuske C."/>
            <person name="Schmutz J."/>
            <person name="Larimer F."/>
            <person name="Land M."/>
            <person name="Hauser L."/>
            <person name="Kyrpides N."/>
            <person name="Kim E.A."/>
            <person name="Richardson P."/>
        </authorList>
    </citation>
    <scope>NUCLEOTIDE SEQUENCE [LARGE SCALE GENOMIC DNA]</scope>
    <source>
        <strain evidence="8">ATCC 700394 / DSM 18823 / ISDg</strain>
    </source>
</reference>
<dbReference type="eggNOG" id="COG2972">
    <property type="taxonomic scope" value="Bacteria"/>
</dbReference>
<keyword evidence="4 7" id="KW-0418">Kinase</keyword>
<dbReference type="Proteomes" id="UP000000370">
    <property type="component" value="Chromosome"/>
</dbReference>
<keyword evidence="5" id="KW-0472">Membrane</keyword>
<feature type="transmembrane region" description="Helical" evidence="5">
    <location>
        <begin position="311"/>
        <end position="332"/>
    </location>
</feature>
<dbReference type="OrthoDB" id="9809348at2"/>
<dbReference type="GO" id="GO:0000155">
    <property type="term" value="F:phosphorelay sensor kinase activity"/>
    <property type="evidence" value="ECO:0007669"/>
    <property type="project" value="InterPro"/>
</dbReference>
<dbReference type="SUPFAM" id="SSF55874">
    <property type="entry name" value="ATPase domain of HSP90 chaperone/DNA topoisomerase II/histidine kinase"/>
    <property type="match status" value="1"/>
</dbReference>
<dbReference type="RefSeq" id="WP_012201408.1">
    <property type="nucleotide sequence ID" value="NC_010001.1"/>
</dbReference>
<name>A9KTC9_LACP7</name>
<keyword evidence="5" id="KW-0812">Transmembrane</keyword>
<dbReference type="PROSITE" id="PS50885">
    <property type="entry name" value="HAMP"/>
    <property type="match status" value="1"/>
</dbReference>
<evidence type="ECO:0000313" key="8">
    <source>
        <dbReference type="Proteomes" id="UP000000370"/>
    </source>
</evidence>
<dbReference type="GO" id="GO:0016020">
    <property type="term" value="C:membrane"/>
    <property type="evidence" value="ECO:0007669"/>
    <property type="project" value="UniProtKB-SubCell"/>
</dbReference>
<dbReference type="STRING" id="357809.Cphy_3406"/>
<dbReference type="Gene3D" id="3.30.565.10">
    <property type="entry name" value="Histidine kinase-like ATPase, C-terminal domain"/>
    <property type="match status" value="1"/>
</dbReference>
<dbReference type="EMBL" id="CP000885">
    <property type="protein sequence ID" value="ABX43759.1"/>
    <property type="molecule type" value="Genomic_DNA"/>
</dbReference>
<keyword evidence="5" id="KW-1133">Transmembrane helix</keyword>
<comment type="subcellular location">
    <subcellularLocation>
        <location evidence="1">Membrane</location>
    </subcellularLocation>
</comment>
<evidence type="ECO:0000256" key="2">
    <source>
        <dbReference type="ARBA" id="ARBA00022553"/>
    </source>
</evidence>